<evidence type="ECO:0000313" key="2">
    <source>
        <dbReference type="Proteomes" id="UP000185766"/>
    </source>
</evidence>
<keyword evidence="2" id="KW-1185">Reference proteome</keyword>
<sequence>MSHIAIDPINPCRESLWARLEENNFFHWCRKREYKQLRTLFFEGEVIERPENCVIDVELFWSPKQDSEHWRAVIEARSGATNDKGERYISQRCAKEYVEEAVDSLLLCDFQFAGMSIEQQLALQSFLGLEGRKLRHDRLYFETWLAQVEWWLEGDAIGEFELPGMYDCVATHRVAFAYELLNAAPLALQEGHFVSLQDGSVWGGGKEAYLQESISSFCEFLLKPYQPPAGLQCDPSPRIQCVERLRADLETGQAPLLLQQVWQLTKDKNN</sequence>
<dbReference type="AlphaFoldDB" id="A0A1H7GKN7"/>
<dbReference type="EMBL" id="FOAS01000002">
    <property type="protein sequence ID" value="SEK38624.1"/>
    <property type="molecule type" value="Genomic_DNA"/>
</dbReference>
<reference evidence="1 2" key="1">
    <citation type="submission" date="2016-10" db="EMBL/GenBank/DDBJ databases">
        <authorList>
            <person name="de Groot N.N."/>
        </authorList>
    </citation>
    <scope>NUCLEOTIDE SEQUENCE [LARGE SCALE GENOMIC DNA]</scope>
    <source>
        <strain evidence="1 2">JCM 19513</strain>
    </source>
</reference>
<evidence type="ECO:0000313" key="1">
    <source>
        <dbReference type="EMBL" id="SEK38624.1"/>
    </source>
</evidence>
<accession>A0A1H7GKN7</accession>
<gene>
    <name evidence="1" type="ORF">SAMN05216214_102109</name>
</gene>
<name>A0A1H7GKN7_9GAMM</name>
<dbReference type="Proteomes" id="UP000185766">
    <property type="component" value="Unassembled WGS sequence"/>
</dbReference>
<protein>
    <submittedName>
        <fullName evidence="1">Uncharacterized protein</fullName>
    </submittedName>
</protein>
<organism evidence="1 2">
    <name type="scientific">Atopomonas hussainii</name>
    <dbReference type="NCBI Taxonomy" id="1429083"/>
    <lineage>
        <taxon>Bacteria</taxon>
        <taxon>Pseudomonadati</taxon>
        <taxon>Pseudomonadota</taxon>
        <taxon>Gammaproteobacteria</taxon>
        <taxon>Pseudomonadales</taxon>
        <taxon>Pseudomonadaceae</taxon>
        <taxon>Atopomonas</taxon>
    </lineage>
</organism>
<proteinExistence type="predicted"/>
<dbReference type="RefSeq" id="WP_074864591.1">
    <property type="nucleotide sequence ID" value="NZ_FOAS01000002.1"/>
</dbReference>